<reference evidence="1" key="1">
    <citation type="submission" date="2016-06" db="UniProtKB">
        <authorList>
            <consortium name="WormBaseParasite"/>
        </authorList>
    </citation>
    <scope>IDENTIFICATION</scope>
</reference>
<evidence type="ECO:0000313" key="1">
    <source>
        <dbReference type="WBParaSite" id="SCUD_0001817501-mRNA-1"/>
    </source>
</evidence>
<protein>
    <submittedName>
        <fullName evidence="1">Uncharacterized protein</fullName>
    </submittedName>
</protein>
<name>A0A183KSY3_9TREM</name>
<sequence length="83" mass="10212">MLKIGKKIFNCEGQPNVHPFLFHHHPELIKRRVQFVLKLRMDRMRAPELYLTDQPSDPIKLYQFQQTQNHLYFRQNRLVRKCH</sequence>
<organism evidence="1">
    <name type="scientific">Schistosoma curassoni</name>
    <dbReference type="NCBI Taxonomy" id="6186"/>
    <lineage>
        <taxon>Eukaryota</taxon>
        <taxon>Metazoa</taxon>
        <taxon>Spiralia</taxon>
        <taxon>Lophotrochozoa</taxon>
        <taxon>Platyhelminthes</taxon>
        <taxon>Trematoda</taxon>
        <taxon>Digenea</taxon>
        <taxon>Strigeidida</taxon>
        <taxon>Schistosomatoidea</taxon>
        <taxon>Schistosomatidae</taxon>
        <taxon>Schistosoma</taxon>
    </lineage>
</organism>
<accession>A0A183KSY3</accession>
<dbReference type="AlphaFoldDB" id="A0A183KSY3"/>
<proteinExistence type="predicted"/>
<dbReference type="WBParaSite" id="SCUD_0001817501-mRNA-1">
    <property type="protein sequence ID" value="SCUD_0001817501-mRNA-1"/>
    <property type="gene ID" value="SCUD_0001817501"/>
</dbReference>